<keyword evidence="3" id="KW-1185">Reference proteome</keyword>
<comment type="caution">
    <text evidence="2">The sequence shown here is derived from an EMBL/GenBank/DDBJ whole genome shotgun (WGS) entry which is preliminary data.</text>
</comment>
<keyword evidence="1" id="KW-0472">Membrane</keyword>
<dbReference type="PANTHER" id="PTHR38441:SF1">
    <property type="entry name" value="MEMBRANE PROTEIN"/>
    <property type="match status" value="1"/>
</dbReference>
<name>A0ABP9H6N4_9ACTN</name>
<evidence type="ECO:0000313" key="2">
    <source>
        <dbReference type="EMBL" id="GAA4962344.1"/>
    </source>
</evidence>
<evidence type="ECO:0000256" key="1">
    <source>
        <dbReference type="SAM" id="Phobius"/>
    </source>
</evidence>
<proteinExistence type="predicted"/>
<dbReference type="Proteomes" id="UP001501195">
    <property type="component" value="Unassembled WGS sequence"/>
</dbReference>
<feature type="transmembrane region" description="Helical" evidence="1">
    <location>
        <begin position="58"/>
        <end position="76"/>
    </location>
</feature>
<dbReference type="InterPro" id="IPR007436">
    <property type="entry name" value="DUF485"/>
</dbReference>
<feature type="transmembrane region" description="Helical" evidence="1">
    <location>
        <begin position="96"/>
        <end position="114"/>
    </location>
</feature>
<dbReference type="Pfam" id="PF04341">
    <property type="entry name" value="DUF485"/>
    <property type="match status" value="1"/>
</dbReference>
<evidence type="ECO:0000313" key="3">
    <source>
        <dbReference type="Proteomes" id="UP001501195"/>
    </source>
</evidence>
<gene>
    <name evidence="2" type="ORF">GCM10023225_02390</name>
</gene>
<dbReference type="EMBL" id="BAABIL010000018">
    <property type="protein sequence ID" value="GAA4962344.1"/>
    <property type="molecule type" value="Genomic_DNA"/>
</dbReference>
<keyword evidence="1" id="KW-0812">Transmembrane</keyword>
<accession>A0ABP9H6N4</accession>
<dbReference type="PANTHER" id="PTHR38441">
    <property type="entry name" value="INTEGRAL MEMBRANE PROTEIN-RELATED"/>
    <property type="match status" value="1"/>
</dbReference>
<sequence>MRDHGAPRERDGARADEEVCMDTHGATPAHRGAVTRTAYQDVRESPEFAALRRRFRRFVFPMTGLFLVWYFTYVLLADYAHGFMSTPVVGNVNVGLLLGLGQFVSTFAITTAYVRWADRHFDPEADELRQRVERVLDGGGEGGVLR</sequence>
<keyword evidence="1" id="KW-1133">Transmembrane helix</keyword>
<reference evidence="3" key="1">
    <citation type="journal article" date="2019" name="Int. J. Syst. Evol. Microbiol.">
        <title>The Global Catalogue of Microorganisms (GCM) 10K type strain sequencing project: providing services to taxonomists for standard genome sequencing and annotation.</title>
        <authorList>
            <consortium name="The Broad Institute Genomics Platform"/>
            <consortium name="The Broad Institute Genome Sequencing Center for Infectious Disease"/>
            <person name="Wu L."/>
            <person name="Ma J."/>
        </authorList>
    </citation>
    <scope>NUCLEOTIDE SEQUENCE [LARGE SCALE GENOMIC DNA]</scope>
    <source>
        <strain evidence="3">JCM 18126</strain>
    </source>
</reference>
<protein>
    <submittedName>
        <fullName evidence="2">DUF485 domain-containing protein</fullName>
    </submittedName>
</protein>
<organism evidence="2 3">
    <name type="scientific">Kineococcus glutinatus</name>
    <dbReference type="NCBI Taxonomy" id="1070872"/>
    <lineage>
        <taxon>Bacteria</taxon>
        <taxon>Bacillati</taxon>
        <taxon>Actinomycetota</taxon>
        <taxon>Actinomycetes</taxon>
        <taxon>Kineosporiales</taxon>
        <taxon>Kineosporiaceae</taxon>
        <taxon>Kineococcus</taxon>
    </lineage>
</organism>